<dbReference type="Gene3D" id="3.10.129.10">
    <property type="entry name" value="Hotdog Thioesterase"/>
    <property type="match status" value="1"/>
</dbReference>
<dbReference type="CDD" id="cd03441">
    <property type="entry name" value="R_hydratase_like"/>
    <property type="match status" value="1"/>
</dbReference>
<dbReference type="HOGENOM" id="CLU_116276_0_0_11"/>
<evidence type="ECO:0000313" key="3">
    <source>
        <dbReference type="Proteomes" id="UP000006728"/>
    </source>
</evidence>
<evidence type="ECO:0000259" key="1">
    <source>
        <dbReference type="Pfam" id="PF13452"/>
    </source>
</evidence>
<dbReference type="AlphaFoldDB" id="A4FH79"/>
<evidence type="ECO:0000313" key="2">
    <source>
        <dbReference type="EMBL" id="CAM03404.1"/>
    </source>
</evidence>
<protein>
    <submittedName>
        <fullName evidence="2">MaoC-like dehydratase</fullName>
    </submittedName>
</protein>
<sequence length="162" mass="16287">MEIDPAVIGRSYPGVAPHPVGAGEIARFADAIGDPHPAYRDAEAARAAGHPAVVAPPTYPIVLCGAALERLMADPELNPGGLAMVHRGQSFDIRRPIRAGDHLQVTPTITGLRVLAGVPALTVTTDISTVDGEPVCTATSSVALIPADAASSDAVGAGSGSA</sequence>
<dbReference type="InterPro" id="IPR016709">
    <property type="entry name" value="HadA-like"/>
</dbReference>
<dbReference type="eggNOG" id="COG2030">
    <property type="taxonomic scope" value="Bacteria"/>
</dbReference>
<dbReference type="KEGG" id="sen:SACE_4135"/>
<gene>
    <name evidence="2" type="ordered locus">SACE_4135</name>
</gene>
<dbReference type="STRING" id="405948.SACE_4135"/>
<dbReference type="OrthoDB" id="5415111at2"/>
<accession>A4FH79</accession>
<dbReference type="Proteomes" id="UP000006728">
    <property type="component" value="Chromosome"/>
</dbReference>
<name>A4FH79_SACEN</name>
<dbReference type="InterPro" id="IPR029069">
    <property type="entry name" value="HotDog_dom_sf"/>
</dbReference>
<reference evidence="2 3" key="1">
    <citation type="journal article" date="2007" name="Nat. Biotechnol.">
        <title>Complete genome sequence of the erythromycin-producing bacterium Saccharopolyspora erythraea NRRL23338.</title>
        <authorList>
            <person name="Oliynyk M."/>
            <person name="Samborskyy M."/>
            <person name="Lester J.B."/>
            <person name="Mironenko T."/>
            <person name="Scott N."/>
            <person name="Dickens S."/>
            <person name="Haydock S.F."/>
            <person name="Leadlay P.F."/>
        </authorList>
    </citation>
    <scope>NUCLEOTIDE SEQUENCE [LARGE SCALE GENOMIC DNA]</scope>
    <source>
        <strain evidence="3">ATCC 11635 / DSM 40517 / JCM 4748 / NBRC 13426 / NCIMB 8594 / NRRL 2338</strain>
    </source>
</reference>
<proteinExistence type="predicted"/>
<dbReference type="InterPro" id="IPR039569">
    <property type="entry name" value="FAS1-like_DH_region"/>
</dbReference>
<organism evidence="2 3">
    <name type="scientific">Saccharopolyspora erythraea (strain ATCC 11635 / DSM 40517 / JCM 4748 / NBRC 13426 / NCIMB 8594 / NRRL 2338)</name>
    <dbReference type="NCBI Taxonomy" id="405948"/>
    <lineage>
        <taxon>Bacteria</taxon>
        <taxon>Bacillati</taxon>
        <taxon>Actinomycetota</taxon>
        <taxon>Actinomycetes</taxon>
        <taxon>Pseudonocardiales</taxon>
        <taxon>Pseudonocardiaceae</taxon>
        <taxon>Saccharopolyspora</taxon>
    </lineage>
</organism>
<dbReference type="EMBL" id="AM420293">
    <property type="protein sequence ID" value="CAM03404.1"/>
    <property type="molecule type" value="Genomic_DNA"/>
</dbReference>
<dbReference type="PIRSF" id="PIRSF018072">
    <property type="entry name" value="UCP018072"/>
    <property type="match status" value="1"/>
</dbReference>
<dbReference type="SUPFAM" id="SSF54637">
    <property type="entry name" value="Thioesterase/thiol ester dehydrase-isomerase"/>
    <property type="match status" value="1"/>
</dbReference>
<dbReference type="RefSeq" id="WP_009947014.1">
    <property type="nucleotide sequence ID" value="NC_009142.1"/>
</dbReference>
<dbReference type="Pfam" id="PF13452">
    <property type="entry name" value="FAS1_DH_region"/>
    <property type="match status" value="1"/>
</dbReference>
<feature type="domain" description="FAS1-like dehydratase" evidence="1">
    <location>
        <begin position="6"/>
        <end position="137"/>
    </location>
</feature>
<keyword evidence="3" id="KW-1185">Reference proteome</keyword>